<reference evidence="9" key="1">
    <citation type="submission" date="2016-12" db="EMBL/GenBank/DDBJ databases">
        <title>Comparative genomics of four Isosphaeraceae planctomycetes: a common pool of plasmids and glycoside hydrolase genes.</title>
        <authorList>
            <person name="Ivanova A."/>
        </authorList>
    </citation>
    <scope>NUCLEOTIDE SEQUENCE [LARGE SCALE GENOMIC DNA]</scope>
    <source>
        <strain evidence="9">PX4</strain>
    </source>
</reference>
<keyword evidence="9" id="KW-1185">Reference proteome</keyword>
<dbReference type="KEGG" id="pbor:BSF38_01642"/>
<dbReference type="Proteomes" id="UP000186309">
    <property type="component" value="Chromosome"/>
</dbReference>
<proteinExistence type="inferred from homology"/>
<organism evidence="8 9">
    <name type="scientific">Paludisphaera borealis</name>
    <dbReference type="NCBI Taxonomy" id="1387353"/>
    <lineage>
        <taxon>Bacteria</taxon>
        <taxon>Pseudomonadati</taxon>
        <taxon>Planctomycetota</taxon>
        <taxon>Planctomycetia</taxon>
        <taxon>Isosphaerales</taxon>
        <taxon>Isosphaeraceae</taxon>
        <taxon>Paludisphaera</taxon>
    </lineage>
</organism>
<feature type="signal peptide" evidence="6">
    <location>
        <begin position="1"/>
        <end position="32"/>
    </location>
</feature>
<dbReference type="PROSITE" id="PS00149">
    <property type="entry name" value="SULFATASE_2"/>
    <property type="match status" value="1"/>
</dbReference>
<evidence type="ECO:0000256" key="3">
    <source>
        <dbReference type="ARBA" id="ARBA00022801"/>
    </source>
</evidence>
<feature type="chain" id="PRO_5013250854" evidence="6">
    <location>
        <begin position="33"/>
        <end position="488"/>
    </location>
</feature>
<sequence length="488" mass="53364">MQLPAWPAPLPGRSTCLAAFLTFLVGAASPDAAPGEEASPPNLVLIFCDDLGYGDLGSYGARGYETPNLDGMAREGVRFTDFYATSPVCSASRASLLTGCYHERVGIQGALGPRSGTGLSHAETTLAELLKQRGYATGMAGKWHLGSHPSQRPTRHGFDEFLGLPYSADMWPRHPEAPKAYPPLPLIDGDRNAIADVTPEDQSRFTERFTERAVSFIRRHRDRPFFFYLAPNMPHVPLFAGEKFRGKTERGLYGDVIAEIDWSVGQILRTLKETGLDDRTLVVFTSDNGPWLSYGDHGGSAGPLREGKGTCYEGGVREPMIARWPGRIPPGLVCREPASTIDVLPTIAALAGARLPDRPIDGKDIRPLLFGEPGARSPHDALFFQYLNGQLQAMRSGRWKLLFPHTARTMIGQAAGKGGVPGKYAQLAVGLELYDLESDIGETTNLAERKPEVVRQLEEKAERFREELGDSLQKRTGKAVRPPDRVSD</sequence>
<evidence type="ECO:0000256" key="6">
    <source>
        <dbReference type="SAM" id="SignalP"/>
    </source>
</evidence>
<keyword evidence="4" id="KW-0106">Calcium</keyword>
<dbReference type="PANTHER" id="PTHR42693:SF53">
    <property type="entry name" value="ENDO-4-O-SULFATASE"/>
    <property type="match status" value="1"/>
</dbReference>
<dbReference type="Gene3D" id="3.40.720.10">
    <property type="entry name" value="Alkaline Phosphatase, subunit A"/>
    <property type="match status" value="1"/>
</dbReference>
<keyword evidence="6" id="KW-0732">Signal</keyword>
<evidence type="ECO:0000313" key="9">
    <source>
        <dbReference type="Proteomes" id="UP000186309"/>
    </source>
</evidence>
<dbReference type="OrthoDB" id="9783154at2"/>
<gene>
    <name evidence="8" type="primary">atsA_2</name>
    <name evidence="8" type="ORF">BSF38_01642</name>
</gene>
<evidence type="ECO:0000256" key="5">
    <source>
        <dbReference type="SAM" id="MobiDB-lite"/>
    </source>
</evidence>
<keyword evidence="3 8" id="KW-0378">Hydrolase</keyword>
<comment type="similarity">
    <text evidence="1">Belongs to the sulfatase family.</text>
</comment>
<evidence type="ECO:0000313" key="8">
    <source>
        <dbReference type="EMBL" id="APW60176.1"/>
    </source>
</evidence>
<dbReference type="SUPFAM" id="SSF53649">
    <property type="entry name" value="Alkaline phosphatase-like"/>
    <property type="match status" value="1"/>
</dbReference>
<dbReference type="AlphaFoldDB" id="A0A1U7CMP0"/>
<dbReference type="EC" id="3.1.6.1" evidence="8"/>
<accession>A0A1U7CMP0</accession>
<dbReference type="Gene3D" id="3.30.1120.10">
    <property type="match status" value="1"/>
</dbReference>
<dbReference type="GO" id="GO:0004065">
    <property type="term" value="F:arylsulfatase activity"/>
    <property type="evidence" value="ECO:0007669"/>
    <property type="project" value="UniProtKB-EC"/>
</dbReference>
<dbReference type="STRING" id="1387353.BSF38_01642"/>
<dbReference type="InterPro" id="IPR017850">
    <property type="entry name" value="Alkaline_phosphatase_core_sf"/>
</dbReference>
<evidence type="ECO:0000256" key="4">
    <source>
        <dbReference type="ARBA" id="ARBA00022837"/>
    </source>
</evidence>
<evidence type="ECO:0000259" key="7">
    <source>
        <dbReference type="Pfam" id="PF00884"/>
    </source>
</evidence>
<dbReference type="InterPro" id="IPR000917">
    <property type="entry name" value="Sulfatase_N"/>
</dbReference>
<dbReference type="GO" id="GO:0046872">
    <property type="term" value="F:metal ion binding"/>
    <property type="evidence" value="ECO:0007669"/>
    <property type="project" value="UniProtKB-KW"/>
</dbReference>
<feature type="domain" description="Sulfatase N-terminal" evidence="7">
    <location>
        <begin position="41"/>
        <end position="353"/>
    </location>
</feature>
<dbReference type="RefSeq" id="WP_076344628.1">
    <property type="nucleotide sequence ID" value="NZ_CP019082.1"/>
</dbReference>
<keyword evidence="2" id="KW-0479">Metal-binding</keyword>
<dbReference type="EMBL" id="CP019082">
    <property type="protein sequence ID" value="APW60176.1"/>
    <property type="molecule type" value="Genomic_DNA"/>
</dbReference>
<dbReference type="CDD" id="cd16026">
    <property type="entry name" value="GALNS_like"/>
    <property type="match status" value="1"/>
</dbReference>
<feature type="region of interest" description="Disordered" evidence="5">
    <location>
        <begin position="465"/>
        <end position="488"/>
    </location>
</feature>
<evidence type="ECO:0000256" key="2">
    <source>
        <dbReference type="ARBA" id="ARBA00022723"/>
    </source>
</evidence>
<evidence type="ECO:0000256" key="1">
    <source>
        <dbReference type="ARBA" id="ARBA00008779"/>
    </source>
</evidence>
<dbReference type="PANTHER" id="PTHR42693">
    <property type="entry name" value="ARYLSULFATASE FAMILY MEMBER"/>
    <property type="match status" value="1"/>
</dbReference>
<protein>
    <submittedName>
        <fullName evidence="8">Arylsulfatase</fullName>
        <ecNumber evidence="8">3.1.6.1</ecNumber>
    </submittedName>
</protein>
<dbReference type="InterPro" id="IPR024607">
    <property type="entry name" value="Sulfatase_CS"/>
</dbReference>
<dbReference type="Pfam" id="PF14707">
    <property type="entry name" value="Sulfatase_C"/>
    <property type="match status" value="1"/>
</dbReference>
<dbReference type="InterPro" id="IPR050738">
    <property type="entry name" value="Sulfatase"/>
</dbReference>
<name>A0A1U7CMP0_9BACT</name>
<dbReference type="Pfam" id="PF00884">
    <property type="entry name" value="Sulfatase"/>
    <property type="match status" value="1"/>
</dbReference>